<dbReference type="EMBL" id="CP002500">
    <property type="protein sequence ID" value="AET39715.1"/>
    <property type="molecule type" value="Genomic_DNA"/>
</dbReference>
<feature type="compositionally biased region" description="Basic and acidic residues" evidence="3">
    <location>
        <begin position="156"/>
        <end position="169"/>
    </location>
</feature>
<evidence type="ECO:0000256" key="2">
    <source>
        <dbReference type="SAM" id="Coils"/>
    </source>
</evidence>
<dbReference type="GO" id="GO:0001558">
    <property type="term" value="P:regulation of cell growth"/>
    <property type="evidence" value="ECO:0007669"/>
    <property type="project" value="EnsemblFungi"/>
</dbReference>
<evidence type="ECO:0000256" key="3">
    <source>
        <dbReference type="SAM" id="MobiDB-lite"/>
    </source>
</evidence>
<dbReference type="GO" id="GO:0031505">
    <property type="term" value="P:fungal-type cell wall organization"/>
    <property type="evidence" value="ECO:0007669"/>
    <property type="project" value="EnsemblFungi"/>
</dbReference>
<evidence type="ECO:0008006" key="9">
    <source>
        <dbReference type="Google" id="ProtNLM"/>
    </source>
</evidence>
<dbReference type="Pfam" id="PF14666">
    <property type="entry name" value="RICTOR_M"/>
    <property type="match status" value="1"/>
</dbReference>
<dbReference type="InterPro" id="IPR028268">
    <property type="entry name" value="Pianissimo_fam"/>
</dbReference>
<reference evidence="8" key="1">
    <citation type="journal article" date="2012" name="G3 (Bethesda)">
        <title>Pichia sorbitophila, an interspecies yeast hybrid reveals early steps of genome resolution following polyploidization.</title>
        <authorList>
            <person name="Leh Louis V."/>
            <person name="Despons L."/>
            <person name="Friedrich A."/>
            <person name="Martin T."/>
            <person name="Durrens P."/>
            <person name="Casaregola S."/>
            <person name="Neuveglise C."/>
            <person name="Fairhead C."/>
            <person name="Marck C."/>
            <person name="Cruz J.A."/>
            <person name="Straub M.L."/>
            <person name="Kugler V."/>
            <person name="Sacerdot C."/>
            <person name="Uzunov Z."/>
            <person name="Thierry A."/>
            <person name="Weiss S."/>
            <person name="Bleykasten C."/>
            <person name="De Montigny J."/>
            <person name="Jacques N."/>
            <person name="Jung P."/>
            <person name="Lemaire M."/>
            <person name="Mallet S."/>
            <person name="Morel G."/>
            <person name="Richard G.F."/>
            <person name="Sarkar A."/>
            <person name="Savel G."/>
            <person name="Schacherer J."/>
            <person name="Seret M.L."/>
            <person name="Talla E."/>
            <person name="Samson G."/>
            <person name="Jubin C."/>
            <person name="Poulain J."/>
            <person name="Vacherie B."/>
            <person name="Barbe V."/>
            <person name="Pelletier E."/>
            <person name="Sherman D.J."/>
            <person name="Westhof E."/>
            <person name="Weissenbach J."/>
            <person name="Baret P.V."/>
            <person name="Wincker P."/>
            <person name="Gaillardin C."/>
            <person name="Dujon B."/>
            <person name="Souciet J.L."/>
        </authorList>
    </citation>
    <scope>NUCLEOTIDE SEQUENCE [LARGE SCALE GENOMIC DNA]</scope>
    <source>
        <strain evidence="8">CBS 270.75 / DBVPG 7215 / KCTC 17166 / NRRL Y-17582</strain>
    </source>
</reference>
<feature type="coiled-coil region" evidence="2">
    <location>
        <begin position="42"/>
        <end position="76"/>
    </location>
</feature>
<dbReference type="Pfam" id="PF14663">
    <property type="entry name" value="RasGEF_N_2"/>
    <property type="match status" value="1"/>
</dbReference>
<dbReference type="HOGENOM" id="CLU_001013_1_1_1"/>
<dbReference type="OMA" id="EIRIHAT"/>
<keyword evidence="8" id="KW-1185">Reference proteome</keyword>
<dbReference type="PANTHER" id="PTHR13298:SF11">
    <property type="entry name" value="RAPAMYCIN-INSENSITIVE COMPANION OF MTOR"/>
    <property type="match status" value="1"/>
</dbReference>
<evidence type="ECO:0000259" key="6">
    <source>
        <dbReference type="SMART" id="SM01310"/>
    </source>
</evidence>
<dbReference type="InterPro" id="IPR016024">
    <property type="entry name" value="ARM-type_fold"/>
</dbReference>
<evidence type="ECO:0000313" key="7">
    <source>
        <dbReference type="EMBL" id="AET39715.1"/>
    </source>
</evidence>
<dbReference type="InterPro" id="IPR028267">
    <property type="entry name" value="Pianissimo_N"/>
</dbReference>
<dbReference type="InterPro" id="IPR029451">
    <property type="entry name" value="RICTOR_M"/>
</dbReference>
<dbReference type="InParanoid" id="G8JSJ3"/>
<evidence type="ECO:0000313" key="8">
    <source>
        <dbReference type="Proteomes" id="UP000006790"/>
    </source>
</evidence>
<dbReference type="Gene3D" id="1.25.10.10">
    <property type="entry name" value="Leucine-rich Repeat Variant"/>
    <property type="match status" value="1"/>
</dbReference>
<dbReference type="GO" id="GO:0038203">
    <property type="term" value="P:TORC2 signaling"/>
    <property type="evidence" value="ECO:0007669"/>
    <property type="project" value="TreeGrafter"/>
</dbReference>
<dbReference type="Proteomes" id="UP000006790">
    <property type="component" value="Chromosome 4"/>
</dbReference>
<dbReference type="InterPro" id="IPR011989">
    <property type="entry name" value="ARM-like"/>
</dbReference>
<name>G8JSJ3_ERECY</name>
<dbReference type="SMART" id="SM01308">
    <property type="entry name" value="RICTOR_N"/>
    <property type="match status" value="1"/>
</dbReference>
<proteinExistence type="inferred from homology"/>
<dbReference type="FunCoup" id="G8JSJ3">
    <property type="interactions" value="487"/>
</dbReference>
<dbReference type="GO" id="GO:0030148">
    <property type="term" value="P:sphingolipid biosynthetic process"/>
    <property type="evidence" value="ECO:0007669"/>
    <property type="project" value="EnsemblFungi"/>
</dbReference>
<feature type="domain" description="Rapamycin-insensitive companion of mTOR middle" evidence="4">
    <location>
        <begin position="693"/>
        <end position="918"/>
    </location>
</feature>
<dbReference type="SMART" id="SM01310">
    <property type="entry name" value="RICTOR_V"/>
    <property type="match status" value="1"/>
</dbReference>
<dbReference type="GO" id="GO:0072659">
    <property type="term" value="P:protein localization to plasma membrane"/>
    <property type="evidence" value="ECO:0007669"/>
    <property type="project" value="EnsemblFungi"/>
</dbReference>
<dbReference type="InterPro" id="IPR029453">
    <property type="entry name" value="Rictor_IV"/>
</dbReference>
<feature type="domain" description="Rapamycin-insensitive companion of mTOR N-terminal" evidence="5">
    <location>
        <begin position="279"/>
        <end position="628"/>
    </location>
</feature>
<dbReference type="InterPro" id="IPR029452">
    <property type="entry name" value="RICTOR_V"/>
</dbReference>
<dbReference type="GO" id="GO:0043495">
    <property type="term" value="F:protein-membrane adaptor activity"/>
    <property type="evidence" value="ECO:0007669"/>
    <property type="project" value="EnsemblFungi"/>
</dbReference>
<dbReference type="SUPFAM" id="SSF48371">
    <property type="entry name" value="ARM repeat"/>
    <property type="match status" value="2"/>
</dbReference>
<dbReference type="RefSeq" id="XP_003646532.1">
    <property type="nucleotide sequence ID" value="XM_003646484.1"/>
</dbReference>
<dbReference type="KEGG" id="erc:Ecym_4695"/>
<dbReference type="GO" id="GO:0031932">
    <property type="term" value="C:TORC2 complex"/>
    <property type="evidence" value="ECO:0007669"/>
    <property type="project" value="EnsemblFungi"/>
</dbReference>
<evidence type="ECO:0000256" key="1">
    <source>
        <dbReference type="ARBA" id="ARBA00008878"/>
    </source>
</evidence>
<keyword evidence="2" id="KW-0175">Coiled coil</keyword>
<dbReference type="GeneID" id="11470215"/>
<dbReference type="Pfam" id="PF14668">
    <property type="entry name" value="RICTOR_V"/>
    <property type="match status" value="1"/>
</dbReference>
<dbReference type="Pfam" id="PF14664">
    <property type="entry name" value="RICTOR_N"/>
    <property type="match status" value="1"/>
</dbReference>
<sequence length="1371" mass="156912">MSAELNGIRKRQNKVLETSFVSTRKLQTDEGIVTVQSTPLLSRQRNNTLNSLKQEVRALELELAKVLLRKSEAEKVKQSTTNDIYQGTYSTDHLQRHSIRLKASTQLREISKNIKKLEEQINQLKAKIDAIISLPNNSLSGSPYQQNHQLQEEGDSSEKDQKLSLHKEVTVTSLTSSELGSSGSPPEFEEPGFNEYADLADDYLHYSYYTDDDGNNSAENDTLQDLDSVVAKDVDSNIIKRLALSRPDRKAKEIATATWLFSDYLQSLQDSNASREFILSKANNLVRLLSKNPEIKHEMVFSAFTNTMNSLLLSEDKLITSAGYRICRYLITDDKFIENLMMIRIDAFLVISLSKENSHNMEREQAIKLIREFITYRTGVTQALVQTVISCVERTDDKLRTICIETLLELAILNPDILKQCGGFHILESLLNDSDLQISQLILDTFLSMMNTQDTRSYVEDYCNVSSILSVLSDWQSKSSLNVERIQNSMYMMAQMFKNYNGLIILSKNSFKPLKELLSFLQTPFVARYVLDLIMDILRIKPLDYREDRAHATKLTSSEFPNDSMATNQYLALIVQMLDEAEIVGALVSILLTHRSHEDGGQPKNSILLSKTRHVLSEYLSLAININCWNTSYYSAIHQSLSPIKVTEAFLIENVNVKLNKNRTTLGMPNINTQNTIIDFTKSVIKTTLLTDVDEMTFKKMVFDTKVLQTKDFTQWNWDVLGDLCEGPLRNPRRLEELSRNTKFVRRLLVFYRPFRYRFSAVNNKAANAKQYANVGVQFFSMLVSHNEGLKILMDDNKIIPQIASSLYKSMEGQMPVNKVFGLKEVQHTMCVGYFPIIGALLKTVDGLKILERWNMFTVIYKMFQPNVLAETYLLLMLPQLDLTHSVHCRIIMGKVLIDDRESVRMAATNVLGDMIQNYNSIDHKLEEFMLNLLVGQLYDLSSDVVAIADRILYHYCIKQDLSLGLRPAVTSCLQQLVFIGSPILFDLLAGTTGFNLLSNILYVDNERLAWLQHKNRDYVNKVEEFLENELYYVIKDRTKTSRSLPLHFYQSLAKSEEGINLLEKKGDLLVFSNTIKKFLSDRAKLLDDVIELKSCMWCCGFIGSTKLGIKLLDHYKVVADLVDFAMTDENPGIRFTAFYALGLISKTEEGCEILDEMNWSCSTDVRQHAVGICVPKNITKFLSYPDTSRDVISNENEDWSSTEDDVMEAGFPPLEISQSKLMQFREQSEKDVLADDQELKTLIERKARELKSQNNIEVLVTQFPDDPVSAKIIRLVGKLGNHILANSAIKEITDLEAKFGPSKFETPEMFYAVFNLMAQYRFKPPIRKFLCDLFINKKSLESIMKRDKRKKNRKSIIIHTHTPIYNHYHY</sequence>
<dbReference type="STRING" id="931890.G8JSJ3"/>
<dbReference type="GO" id="GO:0005886">
    <property type="term" value="C:plasma membrane"/>
    <property type="evidence" value="ECO:0007669"/>
    <property type="project" value="EnsemblFungi"/>
</dbReference>
<evidence type="ECO:0000259" key="5">
    <source>
        <dbReference type="SMART" id="SM01308"/>
    </source>
</evidence>
<comment type="similarity">
    <text evidence="1">Belongs to the RICTOR family.</text>
</comment>
<dbReference type="SMART" id="SM01303">
    <property type="entry name" value="RasGEF_N_2"/>
    <property type="match status" value="1"/>
</dbReference>
<dbReference type="OrthoDB" id="271111at2759"/>
<feature type="compositionally biased region" description="Polar residues" evidence="3">
    <location>
        <begin position="139"/>
        <end position="149"/>
    </location>
</feature>
<organism evidence="7 8">
    <name type="scientific">Eremothecium cymbalariae (strain CBS 270.75 / DBVPG 7215 / KCTC 17166 / NRRL Y-17582)</name>
    <name type="common">Yeast</name>
    <dbReference type="NCBI Taxonomy" id="931890"/>
    <lineage>
        <taxon>Eukaryota</taxon>
        <taxon>Fungi</taxon>
        <taxon>Dikarya</taxon>
        <taxon>Ascomycota</taxon>
        <taxon>Saccharomycotina</taxon>
        <taxon>Saccharomycetes</taxon>
        <taxon>Saccharomycetales</taxon>
        <taxon>Saccharomycetaceae</taxon>
        <taxon>Eremothecium</taxon>
    </lineage>
</organism>
<protein>
    <recommendedName>
        <fullName evidence="9">REM-1 domain-containing protein</fullName>
    </recommendedName>
</protein>
<dbReference type="GO" id="GO:0030950">
    <property type="term" value="P:establishment or maintenance of actin cytoskeleton polarity"/>
    <property type="evidence" value="ECO:0007669"/>
    <property type="project" value="EnsemblFungi"/>
</dbReference>
<feature type="coiled-coil region" evidence="2">
    <location>
        <begin position="100"/>
        <end position="134"/>
    </location>
</feature>
<dbReference type="PANTHER" id="PTHR13298">
    <property type="entry name" value="CYTOSOLIC REGULATOR PIANISSIMO"/>
    <property type="match status" value="1"/>
</dbReference>
<feature type="domain" description="Rapamycin-insensitive companion of mTOR" evidence="6">
    <location>
        <begin position="1090"/>
        <end position="1162"/>
    </location>
</feature>
<dbReference type="SMART" id="SM01307">
    <property type="entry name" value="RICTOR_M"/>
    <property type="match status" value="1"/>
</dbReference>
<dbReference type="eggNOG" id="KOG3694">
    <property type="taxonomic scope" value="Eukaryota"/>
</dbReference>
<feature type="compositionally biased region" description="Low complexity" evidence="3">
    <location>
        <begin position="170"/>
        <end position="186"/>
    </location>
</feature>
<feature type="region of interest" description="Disordered" evidence="3">
    <location>
        <begin position="139"/>
        <end position="193"/>
    </location>
</feature>
<gene>
    <name evidence="7" type="ordered locus">Ecym_4695</name>
</gene>
<accession>G8JSJ3</accession>
<evidence type="ECO:0000259" key="4">
    <source>
        <dbReference type="SMART" id="SM01307"/>
    </source>
</evidence>